<dbReference type="Proteomes" id="UP000887572">
    <property type="component" value="Unplaced"/>
</dbReference>
<dbReference type="SMART" id="SM00028">
    <property type="entry name" value="TPR"/>
    <property type="match status" value="3"/>
</dbReference>
<dbReference type="InterPro" id="IPR050754">
    <property type="entry name" value="FKBP4/5/8-like"/>
</dbReference>
<dbReference type="WBParaSite" id="Gr19_v10_g7287.t1">
    <property type="protein sequence ID" value="Gr19_v10_g7287.t1"/>
    <property type="gene ID" value="Gr19_v10_g7287"/>
</dbReference>
<dbReference type="Pfam" id="PF00254">
    <property type="entry name" value="FKBP_C"/>
    <property type="match status" value="1"/>
</dbReference>
<evidence type="ECO:0000256" key="2">
    <source>
        <dbReference type="ARBA" id="ARBA00013194"/>
    </source>
</evidence>
<evidence type="ECO:0000256" key="1">
    <source>
        <dbReference type="ARBA" id="ARBA00000971"/>
    </source>
</evidence>
<name>A0A914I4Q5_GLORO</name>
<feature type="compositionally biased region" description="Low complexity" evidence="9">
    <location>
        <begin position="417"/>
        <end position="429"/>
    </location>
</feature>
<reference evidence="12" key="1">
    <citation type="submission" date="2022-11" db="UniProtKB">
        <authorList>
            <consortium name="WormBaseParasite"/>
        </authorList>
    </citation>
    <scope>IDENTIFICATION</scope>
</reference>
<protein>
    <recommendedName>
        <fullName evidence="2 7">peptidylprolyl isomerase</fullName>
        <ecNumber evidence="2 7">5.2.1.8</ecNumber>
    </recommendedName>
</protein>
<keyword evidence="11" id="KW-1185">Reference proteome</keyword>
<dbReference type="PANTHER" id="PTHR46512:SF9">
    <property type="entry name" value="PEPTIDYLPROLYL ISOMERASE"/>
    <property type="match status" value="1"/>
</dbReference>
<dbReference type="PROSITE" id="PS50059">
    <property type="entry name" value="FKBP_PPIASE"/>
    <property type="match status" value="1"/>
</dbReference>
<dbReference type="InterPro" id="IPR011990">
    <property type="entry name" value="TPR-like_helical_dom_sf"/>
</dbReference>
<dbReference type="InterPro" id="IPR001179">
    <property type="entry name" value="PPIase_FKBP_dom"/>
</dbReference>
<keyword evidence="6 7" id="KW-0413">Isomerase</keyword>
<dbReference type="PROSITE" id="PS50005">
    <property type="entry name" value="TPR"/>
    <property type="match status" value="1"/>
</dbReference>
<organism evidence="11 12">
    <name type="scientific">Globodera rostochiensis</name>
    <name type="common">Golden nematode worm</name>
    <name type="synonym">Heterodera rostochiensis</name>
    <dbReference type="NCBI Taxonomy" id="31243"/>
    <lineage>
        <taxon>Eukaryota</taxon>
        <taxon>Metazoa</taxon>
        <taxon>Ecdysozoa</taxon>
        <taxon>Nematoda</taxon>
        <taxon>Chromadorea</taxon>
        <taxon>Rhabditida</taxon>
        <taxon>Tylenchina</taxon>
        <taxon>Tylenchomorpha</taxon>
        <taxon>Tylenchoidea</taxon>
        <taxon>Heteroderidae</taxon>
        <taxon>Heteroderinae</taxon>
        <taxon>Globodera</taxon>
    </lineage>
</organism>
<comment type="catalytic activity">
    <reaction evidence="1 7">
        <text>[protein]-peptidylproline (omega=180) = [protein]-peptidylproline (omega=0)</text>
        <dbReference type="Rhea" id="RHEA:16237"/>
        <dbReference type="Rhea" id="RHEA-COMP:10747"/>
        <dbReference type="Rhea" id="RHEA-COMP:10748"/>
        <dbReference type="ChEBI" id="CHEBI:83833"/>
        <dbReference type="ChEBI" id="CHEBI:83834"/>
        <dbReference type="EC" id="5.2.1.8"/>
    </reaction>
</comment>
<accession>A0A914I4Q5</accession>
<keyword evidence="4 8" id="KW-0802">TPR repeat</keyword>
<feature type="domain" description="PPIase FKBP-type" evidence="10">
    <location>
        <begin position="72"/>
        <end position="161"/>
    </location>
</feature>
<feature type="repeat" description="TPR" evidence="8">
    <location>
        <begin position="348"/>
        <end position="381"/>
    </location>
</feature>
<evidence type="ECO:0000313" key="11">
    <source>
        <dbReference type="Proteomes" id="UP000887572"/>
    </source>
</evidence>
<dbReference type="Gene3D" id="1.25.40.10">
    <property type="entry name" value="Tetratricopeptide repeat domain"/>
    <property type="match status" value="1"/>
</dbReference>
<evidence type="ECO:0000256" key="4">
    <source>
        <dbReference type="ARBA" id="ARBA00022803"/>
    </source>
</evidence>
<dbReference type="InterPro" id="IPR046357">
    <property type="entry name" value="PPIase_dom_sf"/>
</dbReference>
<evidence type="ECO:0000256" key="5">
    <source>
        <dbReference type="ARBA" id="ARBA00023110"/>
    </source>
</evidence>
<dbReference type="PANTHER" id="PTHR46512">
    <property type="entry name" value="PEPTIDYLPROLYL ISOMERASE"/>
    <property type="match status" value="1"/>
</dbReference>
<dbReference type="GO" id="GO:0003755">
    <property type="term" value="F:peptidyl-prolyl cis-trans isomerase activity"/>
    <property type="evidence" value="ECO:0007669"/>
    <property type="project" value="UniProtKB-KW"/>
</dbReference>
<dbReference type="AlphaFoldDB" id="A0A914I4Q5"/>
<proteinExistence type="predicted"/>
<dbReference type="FunFam" id="3.10.50.40:FF:000006">
    <property type="entry name" value="Peptidyl-prolyl cis-trans isomerase"/>
    <property type="match status" value="1"/>
</dbReference>
<evidence type="ECO:0000313" key="12">
    <source>
        <dbReference type="WBParaSite" id="Gr19_v10_g7287.t1"/>
    </source>
</evidence>
<dbReference type="SUPFAM" id="SSF48452">
    <property type="entry name" value="TPR-like"/>
    <property type="match status" value="1"/>
</dbReference>
<dbReference type="Gene3D" id="3.10.50.40">
    <property type="match status" value="2"/>
</dbReference>
<keyword evidence="3" id="KW-0677">Repeat</keyword>
<dbReference type="PROSITE" id="PS50293">
    <property type="entry name" value="TPR_REGION"/>
    <property type="match status" value="1"/>
</dbReference>
<feature type="region of interest" description="Disordered" evidence="9">
    <location>
        <begin position="417"/>
        <end position="438"/>
    </location>
</feature>
<evidence type="ECO:0000256" key="6">
    <source>
        <dbReference type="ARBA" id="ARBA00023235"/>
    </source>
</evidence>
<keyword evidence="5 7" id="KW-0697">Rotamase</keyword>
<evidence type="ECO:0000256" key="3">
    <source>
        <dbReference type="ARBA" id="ARBA00022737"/>
    </source>
</evidence>
<dbReference type="SUPFAM" id="SSF54534">
    <property type="entry name" value="FKBP-like"/>
    <property type="match status" value="2"/>
</dbReference>
<evidence type="ECO:0000256" key="9">
    <source>
        <dbReference type="SAM" id="MobiDB-lite"/>
    </source>
</evidence>
<sequence length="438" mass="48713">MSGGPHYQRGLAIVLGFGRVRFVPISFSLSSNMGADSDAETKPVDVTKAMDGGVLKTLLKAGENFGVHPAKGDFCYVHYEGIIKESGKVFDSSRGREIPFFFSLGRGQVIKGWDLGVATMCRGEIARLECRPEYAYGETGHPPKIPGNSTLIFEIELLRWEGEDLSPDRDGTIIKTRGHQSARCAEHALPDGVDMALKHMNRGEKSHVTLKGKFGYGKCPPPELGLGVYEEIVFTLFLKDYEKIKANWELTDEERLDRANFYKDKGTDFFRQQKFSLALSKYEAVSHLMEFAKPTKAPGEGGDELALKFEQMFIAAQLNSALAYLRMGETIDAIKHCDKVLEKQPDNVKAIYRKAQAFQQRKDFEEAIATFQRVVELEPDSKAAQQAILDCRREMVAVLEVQRKKFKGMFDRLTTDKNGGTTGGTATEGRIVDGTAAV</sequence>
<dbReference type="Pfam" id="PF14559">
    <property type="entry name" value="TPR_19"/>
    <property type="match status" value="1"/>
</dbReference>
<evidence type="ECO:0000256" key="7">
    <source>
        <dbReference type="PROSITE-ProRule" id="PRU00277"/>
    </source>
</evidence>
<dbReference type="InterPro" id="IPR019734">
    <property type="entry name" value="TPR_rpt"/>
</dbReference>
<evidence type="ECO:0000256" key="8">
    <source>
        <dbReference type="PROSITE-ProRule" id="PRU00339"/>
    </source>
</evidence>
<evidence type="ECO:0000259" key="10">
    <source>
        <dbReference type="PROSITE" id="PS50059"/>
    </source>
</evidence>
<dbReference type="EC" id="5.2.1.8" evidence="2 7"/>